<name>A0ABD5QBG9_9EURY</name>
<accession>A0ABD5QBG9</accession>
<evidence type="ECO:0000313" key="1">
    <source>
        <dbReference type="EMBL" id="MFC4987027.1"/>
    </source>
</evidence>
<dbReference type="RefSeq" id="WP_224828277.1">
    <property type="nucleotide sequence ID" value="NZ_JAIVEF010000005.1"/>
</dbReference>
<evidence type="ECO:0000313" key="2">
    <source>
        <dbReference type="Proteomes" id="UP001595925"/>
    </source>
</evidence>
<organism evidence="1 2">
    <name type="scientific">Saliphagus infecundisoli</name>
    <dbReference type="NCBI Taxonomy" id="1849069"/>
    <lineage>
        <taxon>Archaea</taxon>
        <taxon>Methanobacteriati</taxon>
        <taxon>Methanobacteriota</taxon>
        <taxon>Stenosarchaea group</taxon>
        <taxon>Halobacteria</taxon>
        <taxon>Halobacteriales</taxon>
        <taxon>Natrialbaceae</taxon>
        <taxon>Saliphagus</taxon>
    </lineage>
</organism>
<protein>
    <submittedName>
        <fullName evidence="1">Uncharacterized protein</fullName>
    </submittedName>
</protein>
<sequence>MTELDVPQNADAREARELVRELVSVGDEIELYDTVMVAGEENRREGTVVGLEEEYLELEELTDSPSTDRIGYVDIDRVAIVE</sequence>
<dbReference type="Proteomes" id="UP001595925">
    <property type="component" value="Unassembled WGS sequence"/>
</dbReference>
<reference evidence="1 2" key="1">
    <citation type="journal article" date="2019" name="Int. J. Syst. Evol. Microbiol.">
        <title>The Global Catalogue of Microorganisms (GCM) 10K type strain sequencing project: providing services to taxonomists for standard genome sequencing and annotation.</title>
        <authorList>
            <consortium name="The Broad Institute Genomics Platform"/>
            <consortium name="The Broad Institute Genome Sequencing Center for Infectious Disease"/>
            <person name="Wu L."/>
            <person name="Ma J."/>
        </authorList>
    </citation>
    <scope>NUCLEOTIDE SEQUENCE [LARGE SCALE GENOMIC DNA]</scope>
    <source>
        <strain evidence="1 2">CGMCC 1.15824</strain>
    </source>
</reference>
<keyword evidence="2" id="KW-1185">Reference proteome</keyword>
<proteinExistence type="predicted"/>
<comment type="caution">
    <text evidence="1">The sequence shown here is derived from an EMBL/GenBank/DDBJ whole genome shotgun (WGS) entry which is preliminary data.</text>
</comment>
<gene>
    <name evidence="1" type="ORF">ACFPFO_04425</name>
</gene>
<dbReference type="AlphaFoldDB" id="A0ABD5QBG9"/>
<dbReference type="EMBL" id="JBHSJG010000014">
    <property type="protein sequence ID" value="MFC4987027.1"/>
    <property type="molecule type" value="Genomic_DNA"/>
</dbReference>